<keyword evidence="3" id="KW-1185">Reference proteome</keyword>
<dbReference type="InterPro" id="IPR029032">
    <property type="entry name" value="AhpD-like"/>
</dbReference>
<dbReference type="PANTHER" id="PTHR35446">
    <property type="entry name" value="SI:CH211-175M2.5"/>
    <property type="match status" value="1"/>
</dbReference>
<evidence type="ECO:0000313" key="3">
    <source>
        <dbReference type="Proteomes" id="UP000192276"/>
    </source>
</evidence>
<gene>
    <name evidence="2" type="ORF">A4R26_27955</name>
</gene>
<dbReference type="OrthoDB" id="9808310at2"/>
<accession>A0A1V9F852</accession>
<name>A0A1V9F852_9BACT</name>
<comment type="caution">
    <text evidence="2">The sequence shown here is derived from an EMBL/GenBank/DDBJ whole genome shotgun (WGS) entry which is preliminary data.</text>
</comment>
<keyword evidence="2" id="KW-0560">Oxidoreductase</keyword>
<dbReference type="AlphaFoldDB" id="A0A1V9F852"/>
<evidence type="ECO:0000259" key="1">
    <source>
        <dbReference type="Pfam" id="PF02627"/>
    </source>
</evidence>
<dbReference type="InterPro" id="IPR004675">
    <property type="entry name" value="AhpD_core"/>
</dbReference>
<evidence type="ECO:0000313" key="2">
    <source>
        <dbReference type="EMBL" id="OQP54396.1"/>
    </source>
</evidence>
<feature type="domain" description="Carboxymuconolactone decarboxylase-like" evidence="1">
    <location>
        <begin position="48"/>
        <end position="116"/>
    </location>
</feature>
<protein>
    <submittedName>
        <fullName evidence="2">Alkylhydroperoxidase</fullName>
    </submittedName>
</protein>
<dbReference type="STRING" id="550983.A4R26_27955"/>
<dbReference type="GO" id="GO:0051920">
    <property type="term" value="F:peroxiredoxin activity"/>
    <property type="evidence" value="ECO:0007669"/>
    <property type="project" value="InterPro"/>
</dbReference>
<dbReference type="NCBIfam" id="TIGR00778">
    <property type="entry name" value="ahpD_dom"/>
    <property type="match status" value="1"/>
</dbReference>
<dbReference type="Proteomes" id="UP000192276">
    <property type="component" value="Unassembled WGS sequence"/>
</dbReference>
<organism evidence="2 3">
    <name type="scientific">Niastella populi</name>
    <dbReference type="NCBI Taxonomy" id="550983"/>
    <lineage>
        <taxon>Bacteria</taxon>
        <taxon>Pseudomonadati</taxon>
        <taxon>Bacteroidota</taxon>
        <taxon>Chitinophagia</taxon>
        <taxon>Chitinophagales</taxon>
        <taxon>Chitinophagaceae</taxon>
        <taxon>Niastella</taxon>
    </lineage>
</organism>
<keyword evidence="2" id="KW-0575">Peroxidase</keyword>
<dbReference type="InterPro" id="IPR003779">
    <property type="entry name" value="CMD-like"/>
</dbReference>
<dbReference type="RefSeq" id="WP_081169337.1">
    <property type="nucleotide sequence ID" value="NZ_LWBP01000208.1"/>
</dbReference>
<dbReference type="SUPFAM" id="SSF69118">
    <property type="entry name" value="AhpD-like"/>
    <property type="match status" value="1"/>
</dbReference>
<dbReference type="Pfam" id="PF02627">
    <property type="entry name" value="CMD"/>
    <property type="match status" value="1"/>
</dbReference>
<dbReference type="PANTHER" id="PTHR35446:SF3">
    <property type="entry name" value="CMD DOMAIN-CONTAINING PROTEIN"/>
    <property type="match status" value="1"/>
</dbReference>
<sequence length="182" mass="19629">MKTFTVPTREEVSANNQAIFDTLKKKLGKVPNLFATMAYSQNGLGAYLALSGAPSSLTSKEKEVVNLVTSQVNECDYCLAAHTAIAKLNGFTDQQILEIRSGAVSFDHKYNALAALAKSFVENFGKADTQLLNNFFEAGYTNEHLVDAILLIGDKTITNYLYAATKIPVDFPAAPALNAEAA</sequence>
<reference evidence="3" key="1">
    <citation type="submission" date="2016-04" db="EMBL/GenBank/DDBJ databases">
        <authorList>
            <person name="Chen L."/>
            <person name="Zhuang W."/>
            <person name="Wang G."/>
        </authorList>
    </citation>
    <scope>NUCLEOTIDE SEQUENCE [LARGE SCALE GENOMIC DNA]</scope>
    <source>
        <strain evidence="3">208</strain>
    </source>
</reference>
<dbReference type="Gene3D" id="1.20.1290.10">
    <property type="entry name" value="AhpD-like"/>
    <property type="match status" value="1"/>
</dbReference>
<proteinExistence type="predicted"/>
<dbReference type="EMBL" id="LWBP01000208">
    <property type="protein sequence ID" value="OQP54396.1"/>
    <property type="molecule type" value="Genomic_DNA"/>
</dbReference>